<proteinExistence type="predicted"/>
<dbReference type="EMBL" id="NPBJ01000011">
    <property type="protein sequence ID" value="PAE00727.1"/>
    <property type="molecule type" value="Genomic_DNA"/>
</dbReference>
<sequence length="64" mass="7347">MTINNFSKDELAIIYDAVKSSGAIYDVMDQDNKLGISIRNILEKIKETDEEITSPWYVHDNILD</sequence>
<gene>
    <name evidence="1" type="ORF">CHH48_05715</name>
</gene>
<comment type="caution">
    <text evidence="1">The sequence shown here is derived from an EMBL/GenBank/DDBJ whole genome shotgun (WGS) entry which is preliminary data.</text>
</comment>
<name>A0ABX4H0R5_9BACI</name>
<evidence type="ECO:0000313" key="1">
    <source>
        <dbReference type="EMBL" id="PAE00727.1"/>
    </source>
</evidence>
<reference evidence="1 2" key="1">
    <citation type="submission" date="2017-07" db="EMBL/GenBank/DDBJ databases">
        <title>Isolation and whole genome analysis of endospore-forming bacteria from heroin.</title>
        <authorList>
            <person name="Kalinowski J."/>
            <person name="Ahrens B."/>
            <person name="Al-Dilaimi A."/>
            <person name="Winkler A."/>
            <person name="Wibberg D."/>
            <person name="Schleenbecker U."/>
            <person name="Ruckert C."/>
            <person name="Wolfel R."/>
            <person name="Grass G."/>
        </authorList>
    </citation>
    <scope>NUCLEOTIDE SEQUENCE [LARGE SCALE GENOMIC DNA]</scope>
    <source>
        <strain evidence="1 2">7517-1</strain>
    </source>
</reference>
<dbReference type="RefSeq" id="WP_095220221.1">
    <property type="nucleotide sequence ID" value="NZ_NPBJ01000011.1"/>
</dbReference>
<dbReference type="Proteomes" id="UP000216852">
    <property type="component" value="Unassembled WGS sequence"/>
</dbReference>
<organism evidence="1 2">
    <name type="scientific">Terribacillus saccharophilus</name>
    <dbReference type="NCBI Taxonomy" id="361277"/>
    <lineage>
        <taxon>Bacteria</taxon>
        <taxon>Bacillati</taxon>
        <taxon>Bacillota</taxon>
        <taxon>Bacilli</taxon>
        <taxon>Bacillales</taxon>
        <taxon>Bacillaceae</taxon>
        <taxon>Terribacillus</taxon>
    </lineage>
</organism>
<accession>A0ABX4H0R5</accession>
<keyword evidence="2" id="KW-1185">Reference proteome</keyword>
<evidence type="ECO:0000313" key="2">
    <source>
        <dbReference type="Proteomes" id="UP000216852"/>
    </source>
</evidence>
<protein>
    <submittedName>
        <fullName evidence="1">Uncharacterized protein</fullName>
    </submittedName>
</protein>